<reference evidence="1 2" key="1">
    <citation type="submission" date="2021-03" db="EMBL/GenBank/DDBJ databases">
        <title>Antimicrobial resistance genes in bacteria isolated from Japanese honey, and their potential for conferring macrolide and lincosamide resistance in the American foulbrood pathogen Paenibacillus larvae.</title>
        <authorList>
            <person name="Okamoto M."/>
            <person name="Kumagai M."/>
            <person name="Kanamori H."/>
            <person name="Takamatsu D."/>
        </authorList>
    </citation>
    <scope>NUCLEOTIDE SEQUENCE [LARGE SCALE GENOMIC DNA]</scope>
    <source>
        <strain evidence="1 2">J41TS12</strain>
    </source>
</reference>
<organism evidence="1 2">
    <name type="scientific">Paenibacillus antibioticophila</name>
    <dbReference type="NCBI Taxonomy" id="1274374"/>
    <lineage>
        <taxon>Bacteria</taxon>
        <taxon>Bacillati</taxon>
        <taxon>Bacillota</taxon>
        <taxon>Bacilli</taxon>
        <taxon>Bacillales</taxon>
        <taxon>Paenibacillaceae</taxon>
        <taxon>Paenibacillus</taxon>
    </lineage>
</organism>
<protein>
    <submittedName>
        <fullName evidence="1">Uncharacterized protein</fullName>
    </submittedName>
</protein>
<proteinExistence type="predicted"/>
<dbReference type="EMBL" id="BORR01000015">
    <property type="protein sequence ID" value="GIO38832.1"/>
    <property type="molecule type" value="Genomic_DNA"/>
</dbReference>
<dbReference type="AlphaFoldDB" id="A0A920CJF0"/>
<sequence length="385" mass="44844">MKGKNRYILDSSLLDAFKQAVSDHDDFLINTYSNHNGKNLWSLICSAKDWLSVSVNGLPYIDLTHSHDDVRSLNILQLITTYDIVLQSIEQLHRVFEMEHPLKKDDSVFNAAVPDDAYFAQIRACFGAHPVDLRSADGTMPDRKSTDKYFASWSSDVSSSIGGNDDYSVYLYSNRPDEVQPIQFSMSYAKIHEYTIKRYSLLSNVISEIEKKHGIFIEEQRQMGIRRSSDVVKQLQILLKENRIRIREHDGYHHDIQTLIELFTAPQDFPEQERQEVAQYLNSLHVLVDELYEAFQSMAFGEEGMAHGHLLHPRSRKFKGLHYDLEKVFEYLNNPYFRADRVDYHLRRLISEGVLPSYVSRQMDKRDLQLLLLARFTEADNFDCY</sequence>
<evidence type="ECO:0000313" key="1">
    <source>
        <dbReference type="EMBL" id="GIO38832.1"/>
    </source>
</evidence>
<name>A0A920CJF0_9BACL</name>
<keyword evidence="2" id="KW-1185">Reference proteome</keyword>
<gene>
    <name evidence="1" type="ORF">J41TS12_36930</name>
</gene>
<evidence type="ECO:0000313" key="2">
    <source>
        <dbReference type="Proteomes" id="UP000681162"/>
    </source>
</evidence>
<dbReference type="Proteomes" id="UP000681162">
    <property type="component" value="Unassembled WGS sequence"/>
</dbReference>
<comment type="caution">
    <text evidence="1">The sequence shown here is derived from an EMBL/GenBank/DDBJ whole genome shotgun (WGS) entry which is preliminary data.</text>
</comment>
<dbReference type="RefSeq" id="WP_212941329.1">
    <property type="nucleotide sequence ID" value="NZ_BORR01000015.1"/>
</dbReference>
<accession>A0A920CJF0</accession>